<accession>A0AAJ0JRB3</accession>
<dbReference type="Proteomes" id="UP000033530">
    <property type="component" value="Unassembled WGS sequence"/>
</dbReference>
<comment type="caution">
    <text evidence="1">The sequence shown here is derived from an EMBL/GenBank/DDBJ whole genome shotgun (WGS) entry which is preliminary data.</text>
</comment>
<sequence length="65" mass="7568">MAKKYEVIANFRDGEDKNKLYEVGDNYPKPANKKVSKSRIESLSSKDNQIGKPFIKEIEEVKEEY</sequence>
<name>A0AAJ0JRB3_STACA</name>
<dbReference type="EMBL" id="LAIU01000001">
    <property type="protein sequence ID" value="KKB26555.1"/>
    <property type="molecule type" value="Genomic_DNA"/>
</dbReference>
<organism evidence="1 2">
    <name type="scientific">Staphylococcus carnosus</name>
    <dbReference type="NCBI Taxonomy" id="1281"/>
    <lineage>
        <taxon>Bacteria</taxon>
        <taxon>Bacillati</taxon>
        <taxon>Bacillota</taxon>
        <taxon>Bacilli</taxon>
        <taxon>Bacillales</taxon>
        <taxon>Staphylococcaceae</taxon>
        <taxon>Staphylococcus</taxon>
    </lineage>
</organism>
<reference evidence="1 2" key="1">
    <citation type="submission" date="2015-03" db="EMBL/GenBank/DDBJ databases">
        <title>Draft Genome Sequence of S. carnosus subsp. utilis LTH 7013, Isolated from South Tirolean Ham.</title>
        <authorList>
            <person name="Mueller A."/>
            <person name="Huptas C."/>
            <person name="Wenning M."/>
            <person name="Weiss A."/>
            <person name="Schmidt H."/>
        </authorList>
    </citation>
    <scope>NUCLEOTIDE SEQUENCE [LARGE SCALE GENOMIC DNA]</scope>
    <source>
        <strain evidence="1 2">LTH7013</strain>
    </source>
</reference>
<dbReference type="AlphaFoldDB" id="A0AAJ0JRB3"/>
<dbReference type="RefSeq" id="WP_046099501.1">
    <property type="nucleotide sequence ID" value="NZ_CP015552.1"/>
</dbReference>
<proteinExistence type="predicted"/>
<gene>
    <name evidence="1" type="ORF">VV61_03445</name>
</gene>
<evidence type="ECO:0000313" key="1">
    <source>
        <dbReference type="EMBL" id="KKB26555.1"/>
    </source>
</evidence>
<protein>
    <submittedName>
        <fullName evidence="1">Uncharacterized protein</fullName>
    </submittedName>
</protein>
<evidence type="ECO:0000313" key="2">
    <source>
        <dbReference type="Proteomes" id="UP000033530"/>
    </source>
</evidence>